<dbReference type="PANTHER" id="PTHR21041:SF17">
    <property type="entry name" value="E3 UBIQUITIN-PROTEIN LIGASE DCST1"/>
    <property type="match status" value="1"/>
</dbReference>
<reference evidence="2 3" key="1">
    <citation type="submission" date="2019-04" db="EMBL/GenBank/DDBJ databases">
        <title>Chromosome genome assembly for Takifugu flavidus.</title>
        <authorList>
            <person name="Xiao S."/>
        </authorList>
    </citation>
    <scope>NUCLEOTIDE SEQUENCE [LARGE SCALE GENOMIC DNA]</scope>
    <source>
        <strain evidence="2">HTHZ2018</strain>
        <tissue evidence="2">Muscle</tissue>
    </source>
</reference>
<feature type="transmembrane region" description="Helical" evidence="1">
    <location>
        <begin position="21"/>
        <end position="42"/>
    </location>
</feature>
<comment type="caution">
    <text evidence="2">The sequence shown here is derived from an EMBL/GenBank/DDBJ whole genome shotgun (WGS) entry which is preliminary data.</text>
</comment>
<evidence type="ECO:0000313" key="3">
    <source>
        <dbReference type="Proteomes" id="UP000324091"/>
    </source>
</evidence>
<dbReference type="EMBL" id="RHFK02000002">
    <property type="protein sequence ID" value="TWW79837.1"/>
    <property type="molecule type" value="Genomic_DNA"/>
</dbReference>
<organism evidence="2 3">
    <name type="scientific">Takifugu flavidus</name>
    <name type="common">sansaifugu</name>
    <dbReference type="NCBI Taxonomy" id="433684"/>
    <lineage>
        <taxon>Eukaryota</taxon>
        <taxon>Metazoa</taxon>
        <taxon>Chordata</taxon>
        <taxon>Craniata</taxon>
        <taxon>Vertebrata</taxon>
        <taxon>Euteleostomi</taxon>
        <taxon>Actinopterygii</taxon>
        <taxon>Neopterygii</taxon>
        <taxon>Teleostei</taxon>
        <taxon>Neoteleostei</taxon>
        <taxon>Acanthomorphata</taxon>
        <taxon>Eupercaria</taxon>
        <taxon>Tetraodontiformes</taxon>
        <taxon>Tetradontoidea</taxon>
        <taxon>Tetraodontidae</taxon>
        <taxon>Takifugu</taxon>
    </lineage>
</organism>
<protein>
    <submittedName>
        <fullName evidence="2">Uncharacterized protein</fullName>
    </submittedName>
</protein>
<name>A0A5C6PN99_9TELE</name>
<proteinExistence type="predicted"/>
<keyword evidence="1" id="KW-0472">Membrane</keyword>
<evidence type="ECO:0000313" key="2">
    <source>
        <dbReference type="EMBL" id="TWW79837.1"/>
    </source>
</evidence>
<accession>A0A5C6PN99</accession>
<gene>
    <name evidence="2" type="ORF">D4764_10G0008670</name>
</gene>
<feature type="transmembrane region" description="Helical" evidence="1">
    <location>
        <begin position="91"/>
        <end position="109"/>
    </location>
</feature>
<dbReference type="InterPro" id="IPR051856">
    <property type="entry name" value="CSR-E3_Ligase_Protein"/>
</dbReference>
<keyword evidence="3" id="KW-1185">Reference proteome</keyword>
<dbReference type="PANTHER" id="PTHR21041">
    <property type="entry name" value="DENDRITIC CELL-SPECIFIC TRANSMEMBRANE PROTEIN"/>
    <property type="match status" value="1"/>
</dbReference>
<feature type="transmembrane region" description="Helical" evidence="1">
    <location>
        <begin position="54"/>
        <end position="79"/>
    </location>
</feature>
<keyword evidence="1" id="KW-1133">Transmembrane helix</keyword>
<dbReference type="Proteomes" id="UP000324091">
    <property type="component" value="Chromosome 10"/>
</dbReference>
<keyword evidence="1" id="KW-0812">Transmembrane</keyword>
<dbReference type="AlphaFoldDB" id="A0A5C6PN99"/>
<feature type="non-terminal residue" evidence="2">
    <location>
        <position position="219"/>
    </location>
</feature>
<sequence length="219" mass="24376">MAVLPAAVRRLLFSQPQEFPVFHLLLRVLFGVVTGTGLYLGLFHQLPLPFKWQVAVGGIFVGLCVLATSSSTCRCAVLLMFPSMLGSRGRAYLMVLTLSVLCTGPVANIQANVEAAVLSLGCNLDQQDNEAEFQSEALNISKNFQNIRHEVVLQYGYERFTPKEPTAANSTQEQFRIKTMMQCDTLVTEGVDRCADWFNMKWEECTKTIPVPVINHILC</sequence>
<evidence type="ECO:0000256" key="1">
    <source>
        <dbReference type="SAM" id="Phobius"/>
    </source>
</evidence>